<keyword evidence="1" id="KW-0472">Membrane</keyword>
<protein>
    <submittedName>
        <fullName evidence="2">ABC transporter, CydDC cysteine exporter (CydDC-E) family, permease/ATP-binding protein CydD</fullName>
    </submittedName>
</protein>
<sequence>MNSVLQFFYLRTLIPPVAAVALTILIAYGVSTIDNSLIIPILLSAFVLGVIVPLVVYLYNKESLRTIGP</sequence>
<keyword evidence="2" id="KW-0547">Nucleotide-binding</keyword>
<keyword evidence="2" id="KW-0067">ATP-binding</keyword>
<dbReference type="AlphaFoldDB" id="W1XKB1"/>
<name>W1XKB1_9ZZZZ</name>
<feature type="non-terminal residue" evidence="2">
    <location>
        <position position="1"/>
    </location>
</feature>
<keyword evidence="1" id="KW-1133">Transmembrane helix</keyword>
<proteinExistence type="predicted"/>
<feature type="transmembrane region" description="Helical" evidence="1">
    <location>
        <begin position="12"/>
        <end position="31"/>
    </location>
</feature>
<reference evidence="2" key="1">
    <citation type="submission" date="2013-12" db="EMBL/GenBank/DDBJ databases">
        <title>A Varibaculum cambriense genome reconstructed from a premature infant gut community with otherwise low bacterial novelty that shifts toward anaerobic metabolism during the third week of life.</title>
        <authorList>
            <person name="Brown C.T."/>
            <person name="Sharon I."/>
            <person name="Thomas B.C."/>
            <person name="Castelle C.J."/>
            <person name="Morowitz M.J."/>
            <person name="Banfield J.F."/>
        </authorList>
    </citation>
    <scope>NUCLEOTIDE SEQUENCE</scope>
</reference>
<comment type="caution">
    <text evidence="2">The sequence shown here is derived from an EMBL/GenBank/DDBJ whole genome shotgun (WGS) entry which is preliminary data.</text>
</comment>
<feature type="non-terminal residue" evidence="2">
    <location>
        <position position="69"/>
    </location>
</feature>
<dbReference type="EMBL" id="AZMM01014710">
    <property type="protein sequence ID" value="ETJ30778.1"/>
    <property type="molecule type" value="Genomic_DNA"/>
</dbReference>
<feature type="transmembrane region" description="Helical" evidence="1">
    <location>
        <begin position="37"/>
        <end position="59"/>
    </location>
</feature>
<evidence type="ECO:0000256" key="1">
    <source>
        <dbReference type="SAM" id="Phobius"/>
    </source>
</evidence>
<dbReference type="GO" id="GO:0005524">
    <property type="term" value="F:ATP binding"/>
    <property type="evidence" value="ECO:0007669"/>
    <property type="project" value="UniProtKB-KW"/>
</dbReference>
<organism evidence="2">
    <name type="scientific">human gut metagenome</name>
    <dbReference type="NCBI Taxonomy" id="408170"/>
    <lineage>
        <taxon>unclassified sequences</taxon>
        <taxon>metagenomes</taxon>
        <taxon>organismal metagenomes</taxon>
    </lineage>
</organism>
<keyword evidence="1" id="KW-0812">Transmembrane</keyword>
<accession>W1XKB1</accession>
<evidence type="ECO:0000313" key="2">
    <source>
        <dbReference type="EMBL" id="ETJ30778.1"/>
    </source>
</evidence>
<gene>
    <name evidence="2" type="ORF">Q604_UNBC14710G0001</name>
</gene>